<dbReference type="InterPro" id="IPR036388">
    <property type="entry name" value="WH-like_DNA-bd_sf"/>
</dbReference>
<dbReference type="Gene3D" id="1.10.10.10">
    <property type="entry name" value="Winged helix-like DNA-binding domain superfamily/Winged helix DNA-binding domain"/>
    <property type="match status" value="1"/>
</dbReference>
<keyword evidence="1" id="KW-0805">Transcription regulation</keyword>
<keyword evidence="2" id="KW-0238">DNA-binding</keyword>
<evidence type="ECO:0000313" key="6">
    <source>
        <dbReference type="Proteomes" id="UP000675880"/>
    </source>
</evidence>
<evidence type="ECO:0000259" key="4">
    <source>
        <dbReference type="PROSITE" id="PS50043"/>
    </source>
</evidence>
<keyword evidence="6" id="KW-1185">Reference proteome</keyword>
<dbReference type="CDD" id="cd06170">
    <property type="entry name" value="LuxR_C_like"/>
    <property type="match status" value="1"/>
</dbReference>
<accession>A0ABN7LJC5</accession>
<comment type="caution">
    <text evidence="5">The sequence shown here is derived from an EMBL/GenBank/DDBJ whole genome shotgun (WGS) entry which is preliminary data.</text>
</comment>
<evidence type="ECO:0000256" key="2">
    <source>
        <dbReference type="ARBA" id="ARBA00023125"/>
    </source>
</evidence>
<dbReference type="PROSITE" id="PS50043">
    <property type="entry name" value="HTH_LUXR_2"/>
    <property type="match status" value="1"/>
</dbReference>
<dbReference type="PRINTS" id="PR00038">
    <property type="entry name" value="HTHLUXR"/>
</dbReference>
<dbReference type="PANTHER" id="PTHR44688:SF16">
    <property type="entry name" value="DNA-BINDING TRANSCRIPTIONAL ACTIVATOR DEVR_DOSR"/>
    <property type="match status" value="1"/>
</dbReference>
<name>A0ABN7LJC5_9BACT</name>
<keyword evidence="3" id="KW-0804">Transcription</keyword>
<proteinExistence type="predicted"/>
<dbReference type="SUPFAM" id="SSF46894">
    <property type="entry name" value="C-terminal effector domain of the bipartite response regulators"/>
    <property type="match status" value="1"/>
</dbReference>
<evidence type="ECO:0000256" key="1">
    <source>
        <dbReference type="ARBA" id="ARBA00023015"/>
    </source>
</evidence>
<organism evidence="5 6">
    <name type="scientific">Nitrospira defluvii</name>
    <dbReference type="NCBI Taxonomy" id="330214"/>
    <lineage>
        <taxon>Bacteria</taxon>
        <taxon>Pseudomonadati</taxon>
        <taxon>Nitrospirota</taxon>
        <taxon>Nitrospiria</taxon>
        <taxon>Nitrospirales</taxon>
        <taxon>Nitrospiraceae</taxon>
        <taxon>Nitrospira</taxon>
    </lineage>
</organism>
<dbReference type="Proteomes" id="UP000675880">
    <property type="component" value="Unassembled WGS sequence"/>
</dbReference>
<gene>
    <name evidence="5" type="ORF">NSPZN2_30284</name>
</gene>
<dbReference type="PROSITE" id="PS00622">
    <property type="entry name" value="HTH_LUXR_1"/>
    <property type="match status" value="1"/>
</dbReference>
<dbReference type="RefSeq" id="WP_213042465.1">
    <property type="nucleotide sequence ID" value="NZ_CAJNBJ010000016.1"/>
</dbReference>
<dbReference type="SMART" id="SM00421">
    <property type="entry name" value="HTH_LUXR"/>
    <property type="match status" value="1"/>
</dbReference>
<evidence type="ECO:0000313" key="5">
    <source>
        <dbReference type="EMBL" id="CAE6753382.1"/>
    </source>
</evidence>
<feature type="domain" description="HTH luxR-type" evidence="4">
    <location>
        <begin position="293"/>
        <end position="358"/>
    </location>
</feature>
<reference evidence="5 6" key="1">
    <citation type="submission" date="2021-02" db="EMBL/GenBank/DDBJ databases">
        <authorList>
            <person name="Han P."/>
        </authorList>
    </citation>
    <scope>NUCLEOTIDE SEQUENCE [LARGE SCALE GENOMIC DNA]</scope>
    <source>
        <strain evidence="5">Candidatus Nitrospira sp. ZN2</strain>
    </source>
</reference>
<dbReference type="InterPro" id="IPR016032">
    <property type="entry name" value="Sig_transdc_resp-reg_C-effctor"/>
</dbReference>
<protein>
    <submittedName>
        <fullName evidence="5">HTH luxR-type domain-containing protein</fullName>
    </submittedName>
</protein>
<dbReference type="InterPro" id="IPR000792">
    <property type="entry name" value="Tscrpt_reg_LuxR_C"/>
</dbReference>
<sequence>MRRLTVKEVRTLSIFLRDLYQLRTHDQFTTHLISALPTVTEGEFTSYNEFVAEDQTVTYKSDQLPYCPDPIHYAEVLQQNLHEHRLVNHFLNTKEKSAHTFSDFSSIRQFRTTVLYNEFYKPLKMSYLLFMGLRVNKRMLSISRHRNDKEFSDSAKALFNAIHPHIQQALTNALTVTQMQNELDVFHKSIEGLARAKISVTERGGIRFSSPNARALLKDYGLQTQPGDHWLPVRLRDWVVYHKKLMERSDDVPLAIQPLIIEGDSGHLSIRLIAQGPHYDLILEEYRTVPSLVALKELGLSVRESEILGWVARGKTNPEIGLILNISRRTVHKHLEHIYVKLGAENRMAAVGIAVNAVRFYSYEDRRAGGA</sequence>
<dbReference type="Pfam" id="PF00196">
    <property type="entry name" value="GerE"/>
    <property type="match status" value="1"/>
</dbReference>
<dbReference type="PANTHER" id="PTHR44688">
    <property type="entry name" value="DNA-BINDING TRANSCRIPTIONAL ACTIVATOR DEVR_DOSR"/>
    <property type="match status" value="1"/>
</dbReference>
<evidence type="ECO:0000256" key="3">
    <source>
        <dbReference type="ARBA" id="ARBA00023163"/>
    </source>
</evidence>
<dbReference type="EMBL" id="CAJNBJ010000016">
    <property type="protein sequence ID" value="CAE6753382.1"/>
    <property type="molecule type" value="Genomic_DNA"/>
</dbReference>